<feature type="transmembrane region" description="Helical" evidence="1">
    <location>
        <begin position="58"/>
        <end position="78"/>
    </location>
</feature>
<dbReference type="EMBL" id="JABSTV010001248">
    <property type="protein sequence ID" value="KAH7969510.1"/>
    <property type="molecule type" value="Genomic_DNA"/>
</dbReference>
<reference evidence="2" key="2">
    <citation type="submission" date="2021-09" db="EMBL/GenBank/DDBJ databases">
        <authorList>
            <person name="Jia N."/>
            <person name="Wang J."/>
            <person name="Shi W."/>
            <person name="Du L."/>
            <person name="Sun Y."/>
            <person name="Zhan W."/>
            <person name="Jiang J."/>
            <person name="Wang Q."/>
            <person name="Zhang B."/>
            <person name="Ji P."/>
            <person name="Sakyi L.B."/>
            <person name="Cui X."/>
            <person name="Yuan T."/>
            <person name="Jiang B."/>
            <person name="Yang W."/>
            <person name="Lam T.T.-Y."/>
            <person name="Chang Q."/>
            <person name="Ding S."/>
            <person name="Wang X."/>
            <person name="Zhu J."/>
            <person name="Ruan X."/>
            <person name="Zhao L."/>
            <person name="Wei J."/>
            <person name="Que T."/>
            <person name="Du C."/>
            <person name="Cheng J."/>
            <person name="Dai P."/>
            <person name="Han X."/>
            <person name="Huang E."/>
            <person name="Gao Y."/>
            <person name="Liu J."/>
            <person name="Shao H."/>
            <person name="Ye R."/>
            <person name="Li L."/>
            <person name="Wei W."/>
            <person name="Wang X."/>
            <person name="Wang C."/>
            <person name="Huo Q."/>
            <person name="Li W."/>
            <person name="Guo W."/>
            <person name="Chen H."/>
            <person name="Chen S."/>
            <person name="Zhou L."/>
            <person name="Zhou L."/>
            <person name="Ni X."/>
            <person name="Tian J."/>
            <person name="Zhou Y."/>
            <person name="Sheng Y."/>
            <person name="Liu T."/>
            <person name="Pan Y."/>
            <person name="Xia L."/>
            <person name="Li J."/>
            <person name="Zhao F."/>
            <person name="Cao W."/>
        </authorList>
    </citation>
    <scope>NUCLEOTIDE SEQUENCE</scope>
    <source>
        <strain evidence="2">Rsan-2018</strain>
        <tissue evidence="2">Larvae</tissue>
    </source>
</reference>
<protein>
    <submittedName>
        <fullName evidence="2">Uncharacterized protein</fullName>
    </submittedName>
</protein>
<keyword evidence="3" id="KW-1185">Reference proteome</keyword>
<evidence type="ECO:0000256" key="1">
    <source>
        <dbReference type="SAM" id="Phobius"/>
    </source>
</evidence>
<keyword evidence="1" id="KW-0812">Transmembrane</keyword>
<evidence type="ECO:0000313" key="3">
    <source>
        <dbReference type="Proteomes" id="UP000821837"/>
    </source>
</evidence>
<sequence length="141" mass="15332">MRATESWCRLQAVFTRNKVTQTVGAVLLSAGLVALLRPELEVSRALLDDDSGRPPAEVAGFYIVSGCMLLLIATLGCGGSCGERYGWMVVVCTKNFDVNNRRHWSILVQSLAVFVLLVTLTLATTVCCKARARRGYLAVPL</sequence>
<organism evidence="2 3">
    <name type="scientific">Rhipicephalus sanguineus</name>
    <name type="common">Brown dog tick</name>
    <name type="synonym">Ixodes sanguineus</name>
    <dbReference type="NCBI Taxonomy" id="34632"/>
    <lineage>
        <taxon>Eukaryota</taxon>
        <taxon>Metazoa</taxon>
        <taxon>Ecdysozoa</taxon>
        <taxon>Arthropoda</taxon>
        <taxon>Chelicerata</taxon>
        <taxon>Arachnida</taxon>
        <taxon>Acari</taxon>
        <taxon>Parasitiformes</taxon>
        <taxon>Ixodida</taxon>
        <taxon>Ixodoidea</taxon>
        <taxon>Ixodidae</taxon>
        <taxon>Rhipicephalinae</taxon>
        <taxon>Rhipicephalus</taxon>
        <taxon>Rhipicephalus</taxon>
    </lineage>
</organism>
<accession>A0A9D4T2Y4</accession>
<gene>
    <name evidence="2" type="ORF">HPB52_019086</name>
</gene>
<keyword evidence="1" id="KW-0472">Membrane</keyword>
<name>A0A9D4T2Y4_RHISA</name>
<dbReference type="VEuPathDB" id="VectorBase:RSAN_030092"/>
<dbReference type="AlphaFoldDB" id="A0A9D4T2Y4"/>
<comment type="caution">
    <text evidence="2">The sequence shown here is derived from an EMBL/GenBank/DDBJ whole genome shotgun (WGS) entry which is preliminary data.</text>
</comment>
<reference evidence="2" key="1">
    <citation type="journal article" date="2020" name="Cell">
        <title>Large-Scale Comparative Analyses of Tick Genomes Elucidate Their Genetic Diversity and Vector Capacities.</title>
        <authorList>
            <consortium name="Tick Genome and Microbiome Consortium (TIGMIC)"/>
            <person name="Jia N."/>
            <person name="Wang J."/>
            <person name="Shi W."/>
            <person name="Du L."/>
            <person name="Sun Y."/>
            <person name="Zhan W."/>
            <person name="Jiang J.F."/>
            <person name="Wang Q."/>
            <person name="Zhang B."/>
            <person name="Ji P."/>
            <person name="Bell-Sakyi L."/>
            <person name="Cui X.M."/>
            <person name="Yuan T.T."/>
            <person name="Jiang B.G."/>
            <person name="Yang W.F."/>
            <person name="Lam T.T."/>
            <person name="Chang Q.C."/>
            <person name="Ding S.J."/>
            <person name="Wang X.J."/>
            <person name="Zhu J.G."/>
            <person name="Ruan X.D."/>
            <person name="Zhao L."/>
            <person name="Wei J.T."/>
            <person name="Ye R.Z."/>
            <person name="Que T.C."/>
            <person name="Du C.H."/>
            <person name="Zhou Y.H."/>
            <person name="Cheng J.X."/>
            <person name="Dai P.F."/>
            <person name="Guo W.B."/>
            <person name="Han X.H."/>
            <person name="Huang E.J."/>
            <person name="Li L.F."/>
            <person name="Wei W."/>
            <person name="Gao Y.C."/>
            <person name="Liu J.Z."/>
            <person name="Shao H.Z."/>
            <person name="Wang X."/>
            <person name="Wang C.C."/>
            <person name="Yang T.C."/>
            <person name="Huo Q.B."/>
            <person name="Li W."/>
            <person name="Chen H.Y."/>
            <person name="Chen S.E."/>
            <person name="Zhou L.G."/>
            <person name="Ni X.B."/>
            <person name="Tian J.H."/>
            <person name="Sheng Y."/>
            <person name="Liu T."/>
            <person name="Pan Y.S."/>
            <person name="Xia L.Y."/>
            <person name="Li J."/>
            <person name="Zhao F."/>
            <person name="Cao W.C."/>
        </authorList>
    </citation>
    <scope>NUCLEOTIDE SEQUENCE</scope>
    <source>
        <strain evidence="2">Rsan-2018</strain>
    </source>
</reference>
<dbReference type="Proteomes" id="UP000821837">
    <property type="component" value="Unassembled WGS sequence"/>
</dbReference>
<proteinExistence type="predicted"/>
<keyword evidence="1" id="KW-1133">Transmembrane helix</keyword>
<feature type="transmembrane region" description="Helical" evidence="1">
    <location>
        <begin position="104"/>
        <end position="123"/>
    </location>
</feature>
<feature type="transmembrane region" description="Helical" evidence="1">
    <location>
        <begin position="21"/>
        <end position="38"/>
    </location>
</feature>
<evidence type="ECO:0000313" key="2">
    <source>
        <dbReference type="EMBL" id="KAH7969510.1"/>
    </source>
</evidence>